<dbReference type="InterPro" id="IPR020449">
    <property type="entry name" value="Tscrpt_reg_AraC-type_HTH"/>
</dbReference>
<keyword evidence="2" id="KW-0238">DNA-binding</keyword>
<evidence type="ECO:0000313" key="5">
    <source>
        <dbReference type="EMBL" id="QEH96900.1"/>
    </source>
</evidence>
<dbReference type="InterPro" id="IPR009057">
    <property type="entry name" value="Homeodomain-like_sf"/>
</dbReference>
<proteinExistence type="predicted"/>
<dbReference type="Proteomes" id="UP000323560">
    <property type="component" value="Chromosome"/>
</dbReference>
<dbReference type="RefSeq" id="WP_148620653.1">
    <property type="nucleotide sequence ID" value="NZ_CP043043.1"/>
</dbReference>
<dbReference type="KEGG" id="gti:FXF46_11895"/>
<evidence type="ECO:0000259" key="4">
    <source>
        <dbReference type="PROSITE" id="PS01124"/>
    </source>
</evidence>
<gene>
    <name evidence="5" type="ORF">FXF46_11895</name>
</gene>
<keyword evidence="1" id="KW-0805">Transcription regulation</keyword>
<dbReference type="SUPFAM" id="SSF46689">
    <property type="entry name" value="Homeodomain-like"/>
    <property type="match status" value="2"/>
</dbReference>
<dbReference type="InterPro" id="IPR018060">
    <property type="entry name" value="HTH_AraC"/>
</dbReference>
<dbReference type="Gene3D" id="1.10.10.60">
    <property type="entry name" value="Homeodomain-like"/>
    <property type="match status" value="2"/>
</dbReference>
<dbReference type="SMART" id="SM00342">
    <property type="entry name" value="HTH_ARAC"/>
    <property type="match status" value="1"/>
</dbReference>
<dbReference type="EMBL" id="CP043043">
    <property type="protein sequence ID" value="QEH96900.1"/>
    <property type="molecule type" value="Genomic_DNA"/>
</dbReference>
<dbReference type="PANTHER" id="PTHR46796">
    <property type="entry name" value="HTH-TYPE TRANSCRIPTIONAL ACTIVATOR RHAS-RELATED"/>
    <property type="match status" value="1"/>
</dbReference>
<evidence type="ECO:0000256" key="1">
    <source>
        <dbReference type="ARBA" id="ARBA00023015"/>
    </source>
</evidence>
<dbReference type="PANTHER" id="PTHR46796:SF7">
    <property type="entry name" value="ARAC FAMILY TRANSCRIPTIONAL REGULATOR"/>
    <property type="match status" value="1"/>
</dbReference>
<dbReference type="Pfam" id="PF12833">
    <property type="entry name" value="HTH_18"/>
    <property type="match status" value="1"/>
</dbReference>
<feature type="domain" description="HTH araC/xylS-type" evidence="4">
    <location>
        <begin position="240"/>
        <end position="336"/>
    </location>
</feature>
<dbReference type="GO" id="GO:0003700">
    <property type="term" value="F:DNA-binding transcription factor activity"/>
    <property type="evidence" value="ECO:0007669"/>
    <property type="project" value="InterPro"/>
</dbReference>
<protein>
    <submittedName>
        <fullName evidence="5">AraC family transcriptional regulator</fullName>
    </submittedName>
</protein>
<dbReference type="AlphaFoldDB" id="A0AAP9EU36"/>
<evidence type="ECO:0000256" key="2">
    <source>
        <dbReference type="ARBA" id="ARBA00023125"/>
    </source>
</evidence>
<sequence>MTWHGILASRFRTAFFLTSPSCTIHVLKAVISSRSYRGVMDPLSEILRLLEPDSYGFRGLSAKGDWRLEFPGGPGLKFQVIQTGKCWIEVDGLDISVQLEPGDLVLLSGQHGFRTYTDRTVSPLNAYDVLLSVPAGHTAVLNGGGHVLGVGGFFKFGAPYAERMLSELPPLIHIRPDASGNTMRWAIEQLMSELRHPAIGGELLAAHLAQTLLIQGLRLHIASSTQGIGWLYALRDPRLHAVLSAIHKTPETRWTIQMLAGIAGMSRTSFAYHFKSTIGETCMDYLTRWRMTVASYHLAEEKMSVGRVAELAGYNSESAFSAAFKRIMGRSPSSFR</sequence>
<keyword evidence="3" id="KW-0804">Transcription</keyword>
<organism evidence="5 6">
    <name type="scientific">Gluconobacter thailandicus</name>
    <dbReference type="NCBI Taxonomy" id="257438"/>
    <lineage>
        <taxon>Bacteria</taxon>
        <taxon>Pseudomonadati</taxon>
        <taxon>Pseudomonadota</taxon>
        <taxon>Alphaproteobacteria</taxon>
        <taxon>Acetobacterales</taxon>
        <taxon>Acetobacteraceae</taxon>
        <taxon>Gluconobacter</taxon>
    </lineage>
</organism>
<dbReference type="PROSITE" id="PS00041">
    <property type="entry name" value="HTH_ARAC_FAMILY_1"/>
    <property type="match status" value="1"/>
</dbReference>
<reference evidence="5 6" key="1">
    <citation type="submission" date="2019-08" db="EMBL/GenBank/DDBJ databases">
        <title>Gluconobacter frateurii HD924 genome.</title>
        <authorList>
            <person name="Liu Y."/>
            <person name="Zhang P."/>
        </authorList>
    </citation>
    <scope>NUCLEOTIDE SEQUENCE [LARGE SCALE GENOMIC DNA]</scope>
    <source>
        <strain evidence="5 6">HD924</strain>
    </source>
</reference>
<dbReference type="PRINTS" id="PR00032">
    <property type="entry name" value="HTHARAC"/>
</dbReference>
<dbReference type="GO" id="GO:0043565">
    <property type="term" value="F:sequence-specific DNA binding"/>
    <property type="evidence" value="ECO:0007669"/>
    <property type="project" value="InterPro"/>
</dbReference>
<accession>A0AAP9EU36</accession>
<evidence type="ECO:0000313" key="6">
    <source>
        <dbReference type="Proteomes" id="UP000323560"/>
    </source>
</evidence>
<dbReference type="PROSITE" id="PS01124">
    <property type="entry name" value="HTH_ARAC_FAMILY_2"/>
    <property type="match status" value="1"/>
</dbReference>
<dbReference type="InterPro" id="IPR018062">
    <property type="entry name" value="HTH_AraC-typ_CS"/>
</dbReference>
<name>A0AAP9EU36_GLUTH</name>
<dbReference type="Pfam" id="PF12852">
    <property type="entry name" value="Cupin_6"/>
    <property type="match status" value="1"/>
</dbReference>
<evidence type="ECO:0000256" key="3">
    <source>
        <dbReference type="ARBA" id="ARBA00023163"/>
    </source>
</evidence>
<dbReference type="InterPro" id="IPR050204">
    <property type="entry name" value="AraC_XylS_family_regulators"/>
</dbReference>
<dbReference type="InterPro" id="IPR032783">
    <property type="entry name" value="AraC_lig"/>
</dbReference>